<keyword evidence="5" id="KW-0418">Kinase</keyword>
<dbReference type="AlphaFoldDB" id="A0A3A9XP33"/>
<dbReference type="Proteomes" id="UP000275865">
    <property type="component" value="Unassembled WGS sequence"/>
</dbReference>
<evidence type="ECO:0000313" key="10">
    <source>
        <dbReference type="Proteomes" id="UP000275865"/>
    </source>
</evidence>
<evidence type="ECO:0000256" key="2">
    <source>
        <dbReference type="ARBA" id="ARBA00022527"/>
    </source>
</evidence>
<organism evidence="9 10">
    <name type="scientific">Micromonospora musae</name>
    <dbReference type="NCBI Taxonomy" id="1894970"/>
    <lineage>
        <taxon>Bacteria</taxon>
        <taxon>Bacillati</taxon>
        <taxon>Actinomycetota</taxon>
        <taxon>Actinomycetes</taxon>
        <taxon>Micromonosporales</taxon>
        <taxon>Micromonosporaceae</taxon>
        <taxon>Micromonospora</taxon>
    </lineage>
</organism>
<evidence type="ECO:0000313" key="9">
    <source>
        <dbReference type="EMBL" id="RKN26931.1"/>
    </source>
</evidence>
<feature type="region of interest" description="Disordered" evidence="7">
    <location>
        <begin position="166"/>
        <end position="185"/>
    </location>
</feature>
<accession>A0A3A9XP33</accession>
<evidence type="ECO:0000259" key="8">
    <source>
        <dbReference type="PROSITE" id="PS50011"/>
    </source>
</evidence>
<dbReference type="InterPro" id="IPR000719">
    <property type="entry name" value="Prot_kinase_dom"/>
</dbReference>
<dbReference type="RefSeq" id="WP_120690835.1">
    <property type="nucleotide sequence ID" value="NZ_RAZT01000020.1"/>
</dbReference>
<evidence type="ECO:0000256" key="5">
    <source>
        <dbReference type="ARBA" id="ARBA00022777"/>
    </source>
</evidence>
<dbReference type="EC" id="2.7.11.1" evidence="1"/>
<gene>
    <name evidence="9" type="ORF">D7044_29325</name>
</gene>
<feature type="domain" description="Protein kinase" evidence="8">
    <location>
        <begin position="15"/>
        <end position="274"/>
    </location>
</feature>
<keyword evidence="4" id="KW-0547">Nucleotide-binding</keyword>
<feature type="compositionally biased region" description="Basic and acidic residues" evidence="7">
    <location>
        <begin position="8"/>
        <end position="20"/>
    </location>
</feature>
<dbReference type="Gene3D" id="1.10.510.10">
    <property type="entry name" value="Transferase(Phosphotransferase) domain 1"/>
    <property type="match status" value="1"/>
</dbReference>
<keyword evidence="6" id="KW-0067">ATP-binding</keyword>
<evidence type="ECO:0000256" key="4">
    <source>
        <dbReference type="ARBA" id="ARBA00022741"/>
    </source>
</evidence>
<protein>
    <recommendedName>
        <fullName evidence="1">non-specific serine/threonine protein kinase</fullName>
        <ecNumber evidence="1">2.7.11.1</ecNumber>
    </recommendedName>
</protein>
<dbReference type="GO" id="GO:0004674">
    <property type="term" value="F:protein serine/threonine kinase activity"/>
    <property type="evidence" value="ECO:0007669"/>
    <property type="project" value="UniProtKB-KW"/>
</dbReference>
<dbReference type="GO" id="GO:0005524">
    <property type="term" value="F:ATP binding"/>
    <property type="evidence" value="ECO:0007669"/>
    <property type="project" value="UniProtKB-KW"/>
</dbReference>
<keyword evidence="3" id="KW-0808">Transferase</keyword>
<reference evidence="9 10" key="1">
    <citation type="submission" date="2018-09" db="EMBL/GenBank/DDBJ databases">
        <title>Micromonospora sp. nov. MS1-9, isolated from a root of Musa sp.</title>
        <authorList>
            <person name="Kuncharoen N."/>
            <person name="Kudo T."/>
            <person name="Ohkuma M."/>
            <person name="Yuki M."/>
            <person name="Tanasupawat S."/>
        </authorList>
    </citation>
    <scope>NUCLEOTIDE SEQUENCE [LARGE SCALE GENOMIC DNA]</scope>
    <source>
        <strain evidence="9 10">MS1-9</strain>
    </source>
</reference>
<name>A0A3A9XP33_9ACTN</name>
<comment type="caution">
    <text evidence="9">The sequence shown here is derived from an EMBL/GenBank/DDBJ whole genome shotgun (WGS) entry which is preliminary data.</text>
</comment>
<dbReference type="PROSITE" id="PS50011">
    <property type="entry name" value="PROTEIN_KINASE_DOM"/>
    <property type="match status" value="1"/>
</dbReference>
<dbReference type="EMBL" id="RAZT01000020">
    <property type="protein sequence ID" value="RKN26931.1"/>
    <property type="molecule type" value="Genomic_DNA"/>
</dbReference>
<evidence type="ECO:0000256" key="6">
    <source>
        <dbReference type="ARBA" id="ARBA00022840"/>
    </source>
</evidence>
<evidence type="ECO:0000256" key="7">
    <source>
        <dbReference type="SAM" id="MobiDB-lite"/>
    </source>
</evidence>
<feature type="region of interest" description="Disordered" evidence="7">
    <location>
        <begin position="1"/>
        <end position="22"/>
    </location>
</feature>
<keyword evidence="2" id="KW-0723">Serine/threonine-protein kinase</keyword>
<dbReference type="SUPFAM" id="SSF56112">
    <property type="entry name" value="Protein kinase-like (PK-like)"/>
    <property type="match status" value="1"/>
</dbReference>
<dbReference type="Gene3D" id="3.30.200.20">
    <property type="entry name" value="Phosphorylase Kinase, domain 1"/>
    <property type="match status" value="1"/>
</dbReference>
<sequence length="438" mass="49295">MQPTEASVEPKERYRLDPRPRGSGTFAQVIRAVHRIDESEVALKRAKSFPEARDRIKREIVAQKELAHPNIMPIRDHDPGFRWYTMPLADKNLYEARDELGEEDIASILLDLADALDVAHKQDLIHRDISPGNILGLPGATRLRWVVADWGMVRVAPEIASRALTRPGQRMGTPGFDAPELDDDPRQATSAVDVYSLGRVAAWFLTGTEPRSNVQLLPDGEMLHWRPFVRACTEQDVRHRVASMDGLRNLLREVFEHRDDPIPDRAARLLEALLLGDEEGLTGLISLAESFKEDTVVYLDNLAQVPSGKIRAWTTDEPERAATLALAMARHLLHSPWGDRDVQYAATPLTFVLTILRALVEVRRLGLAQDVAGVYFEADVKWDHARQRTRTLEWLGELDDGAASAVHPELARRPTAVEYYIEPGWRARSVSLRTLLAP</sequence>
<dbReference type="SMART" id="SM00220">
    <property type="entry name" value="S_TKc"/>
    <property type="match status" value="1"/>
</dbReference>
<dbReference type="PANTHER" id="PTHR43289:SF6">
    <property type="entry name" value="SERINE_THREONINE-PROTEIN KINASE NEKL-3"/>
    <property type="match status" value="1"/>
</dbReference>
<dbReference type="PANTHER" id="PTHR43289">
    <property type="entry name" value="MITOGEN-ACTIVATED PROTEIN KINASE KINASE KINASE 20-RELATED"/>
    <property type="match status" value="1"/>
</dbReference>
<evidence type="ECO:0000256" key="1">
    <source>
        <dbReference type="ARBA" id="ARBA00012513"/>
    </source>
</evidence>
<proteinExistence type="predicted"/>
<evidence type="ECO:0000256" key="3">
    <source>
        <dbReference type="ARBA" id="ARBA00022679"/>
    </source>
</evidence>
<dbReference type="InterPro" id="IPR011009">
    <property type="entry name" value="Kinase-like_dom_sf"/>
</dbReference>
<dbReference type="Pfam" id="PF00069">
    <property type="entry name" value="Pkinase"/>
    <property type="match status" value="1"/>
</dbReference>